<dbReference type="Proteomes" id="UP000198284">
    <property type="component" value="Unassembled WGS sequence"/>
</dbReference>
<reference evidence="1 2" key="1">
    <citation type="submission" date="2017-06" db="EMBL/GenBank/DDBJ databases">
        <authorList>
            <person name="Kim H.J."/>
            <person name="Triplett B.A."/>
        </authorList>
    </citation>
    <scope>NUCLEOTIDE SEQUENCE [LARGE SCALE GENOMIC DNA]</scope>
    <source>
        <strain evidence="1 2">U15</strain>
    </source>
</reference>
<gene>
    <name evidence="1" type="ORF">SAMN06265795_12627</name>
</gene>
<proteinExistence type="predicted"/>
<dbReference type="AlphaFoldDB" id="A0A239LS48"/>
<organism evidence="1 2">
    <name type="scientific">Noviherbaspirillum humi</name>
    <dbReference type="NCBI Taxonomy" id="1688639"/>
    <lineage>
        <taxon>Bacteria</taxon>
        <taxon>Pseudomonadati</taxon>
        <taxon>Pseudomonadota</taxon>
        <taxon>Betaproteobacteria</taxon>
        <taxon>Burkholderiales</taxon>
        <taxon>Oxalobacteraceae</taxon>
        <taxon>Noviherbaspirillum</taxon>
    </lineage>
</organism>
<evidence type="ECO:0000313" key="2">
    <source>
        <dbReference type="Proteomes" id="UP000198284"/>
    </source>
</evidence>
<name>A0A239LS48_9BURK</name>
<keyword evidence="2" id="KW-1185">Reference proteome</keyword>
<dbReference type="EMBL" id="FZOT01000026">
    <property type="protein sequence ID" value="SNT33507.1"/>
    <property type="molecule type" value="Genomic_DNA"/>
</dbReference>
<evidence type="ECO:0000313" key="1">
    <source>
        <dbReference type="EMBL" id="SNT33507.1"/>
    </source>
</evidence>
<dbReference type="RefSeq" id="WP_089401615.1">
    <property type="nucleotide sequence ID" value="NZ_FZOT01000026.1"/>
</dbReference>
<sequence>MTSETAIKLMHQVIEQARKHHETMKPLPQELLWHSEGALGAYCNVAATMQGFALYEQYRKELMEMGKPVEVAA</sequence>
<protein>
    <submittedName>
        <fullName evidence="1">Uncharacterized protein</fullName>
    </submittedName>
</protein>
<accession>A0A239LS48</accession>